<sequence length="319" mass="36861">MSSLFRIGQILKGRTRSYTILKQAQGTVWFAKNHLVQETVGIKSVKGHQRVENERDVLKRLQDRTPFLRPLVDEIEEPSSPTTIALKYLESDLLVETVKKKLNRKELKHVCRNILNALRVLHDENLVHTDIKLDKVFVNLSEDNDDRFTDIQLGDLGGCVPADSDWATSGTQVGTPMWSAPELLMEIPWNTSADIWSFGTVLISLIYGGDFNHFRPKVPRDHEEYYLAVVMEMYRFFRPFPALITEVASEQTCQGIAWLIQEIPHDKLTPFACITEREVCEKDREFILKIMKLDYRDQPTAKEILADEWWDDDQKDAAQ</sequence>
<dbReference type="GO" id="GO:0005524">
    <property type="term" value="F:ATP binding"/>
    <property type="evidence" value="ECO:0007669"/>
    <property type="project" value="UniProtKB-KW"/>
</dbReference>
<organism evidence="5 6">
    <name type="scientific">Paraphoma chrysanthemicola</name>
    <dbReference type="NCBI Taxonomy" id="798071"/>
    <lineage>
        <taxon>Eukaryota</taxon>
        <taxon>Fungi</taxon>
        <taxon>Dikarya</taxon>
        <taxon>Ascomycota</taxon>
        <taxon>Pezizomycotina</taxon>
        <taxon>Dothideomycetes</taxon>
        <taxon>Pleosporomycetidae</taxon>
        <taxon>Pleosporales</taxon>
        <taxon>Pleosporineae</taxon>
        <taxon>Phaeosphaeriaceae</taxon>
        <taxon>Paraphoma</taxon>
    </lineage>
</organism>
<dbReference type="InterPro" id="IPR000719">
    <property type="entry name" value="Prot_kinase_dom"/>
</dbReference>
<dbReference type="GO" id="GO:0004672">
    <property type="term" value="F:protein kinase activity"/>
    <property type="evidence" value="ECO:0007669"/>
    <property type="project" value="InterPro"/>
</dbReference>
<dbReference type="OrthoDB" id="5979581at2759"/>
<dbReference type="InterPro" id="IPR051931">
    <property type="entry name" value="PAK3-like"/>
</dbReference>
<keyword evidence="6" id="KW-1185">Reference proteome</keyword>
<dbReference type="AlphaFoldDB" id="A0A8K0QUW0"/>
<dbReference type="SUPFAM" id="SSF56112">
    <property type="entry name" value="Protein kinase-like (PK-like)"/>
    <property type="match status" value="1"/>
</dbReference>
<dbReference type="PANTHER" id="PTHR45832:SF22">
    <property type="entry name" value="SERINE_THREONINE-PROTEIN KINASE SAMKA-RELATED"/>
    <property type="match status" value="1"/>
</dbReference>
<proteinExistence type="inferred from homology"/>
<reference evidence="5" key="1">
    <citation type="journal article" date="2021" name="Nat. Commun.">
        <title>Genetic determinants of endophytism in the Arabidopsis root mycobiome.</title>
        <authorList>
            <person name="Mesny F."/>
            <person name="Miyauchi S."/>
            <person name="Thiergart T."/>
            <person name="Pickel B."/>
            <person name="Atanasova L."/>
            <person name="Karlsson M."/>
            <person name="Huettel B."/>
            <person name="Barry K.W."/>
            <person name="Haridas S."/>
            <person name="Chen C."/>
            <person name="Bauer D."/>
            <person name="Andreopoulos W."/>
            <person name="Pangilinan J."/>
            <person name="LaButti K."/>
            <person name="Riley R."/>
            <person name="Lipzen A."/>
            <person name="Clum A."/>
            <person name="Drula E."/>
            <person name="Henrissat B."/>
            <person name="Kohler A."/>
            <person name="Grigoriev I.V."/>
            <person name="Martin F.M."/>
            <person name="Hacquard S."/>
        </authorList>
    </citation>
    <scope>NUCLEOTIDE SEQUENCE</scope>
    <source>
        <strain evidence="5">MPI-SDFR-AT-0120</strain>
    </source>
</reference>
<evidence type="ECO:0000259" key="4">
    <source>
        <dbReference type="PROSITE" id="PS50011"/>
    </source>
</evidence>
<evidence type="ECO:0000313" key="6">
    <source>
        <dbReference type="Proteomes" id="UP000813461"/>
    </source>
</evidence>
<keyword evidence="2" id="KW-0547">Nucleotide-binding</keyword>
<keyword evidence="5" id="KW-0808">Transferase</keyword>
<name>A0A8K0QUW0_9PLEO</name>
<evidence type="ECO:0000256" key="2">
    <source>
        <dbReference type="ARBA" id="ARBA00022741"/>
    </source>
</evidence>
<gene>
    <name evidence="5" type="ORF">FB567DRAFT_573534</name>
</gene>
<dbReference type="Gene3D" id="1.10.510.10">
    <property type="entry name" value="Transferase(Phosphotransferase) domain 1"/>
    <property type="match status" value="1"/>
</dbReference>
<comment type="caution">
    <text evidence="5">The sequence shown here is derived from an EMBL/GenBank/DDBJ whole genome shotgun (WGS) entry which is preliminary data.</text>
</comment>
<dbReference type="InterPro" id="IPR011009">
    <property type="entry name" value="Kinase-like_dom_sf"/>
</dbReference>
<accession>A0A8K0QUW0</accession>
<protein>
    <submittedName>
        <fullName evidence="5">STE/STE20 protein kinase</fullName>
    </submittedName>
</protein>
<keyword evidence="3" id="KW-0067">ATP-binding</keyword>
<dbReference type="SMART" id="SM00220">
    <property type="entry name" value="S_TKc"/>
    <property type="match status" value="1"/>
</dbReference>
<evidence type="ECO:0000256" key="1">
    <source>
        <dbReference type="ARBA" id="ARBA00008874"/>
    </source>
</evidence>
<feature type="domain" description="Protein kinase" evidence="4">
    <location>
        <begin position="14"/>
        <end position="310"/>
    </location>
</feature>
<dbReference type="Proteomes" id="UP000813461">
    <property type="component" value="Unassembled WGS sequence"/>
</dbReference>
<comment type="similarity">
    <text evidence="1">Belongs to the protein kinase superfamily. STE Ser/Thr protein kinase family. STE20 subfamily.</text>
</comment>
<keyword evidence="5" id="KW-0418">Kinase</keyword>
<evidence type="ECO:0000313" key="5">
    <source>
        <dbReference type="EMBL" id="KAH7070226.1"/>
    </source>
</evidence>
<dbReference type="PANTHER" id="PTHR45832">
    <property type="entry name" value="SERINE/THREONINE-PROTEIN KINASE SAMKA-RELATED-RELATED"/>
    <property type="match status" value="1"/>
</dbReference>
<dbReference type="Pfam" id="PF00069">
    <property type="entry name" value="Pkinase"/>
    <property type="match status" value="1"/>
</dbReference>
<evidence type="ECO:0000256" key="3">
    <source>
        <dbReference type="ARBA" id="ARBA00022840"/>
    </source>
</evidence>
<dbReference type="PROSITE" id="PS50011">
    <property type="entry name" value="PROTEIN_KINASE_DOM"/>
    <property type="match status" value="1"/>
</dbReference>
<dbReference type="EMBL" id="JAGMVJ010000027">
    <property type="protein sequence ID" value="KAH7070226.1"/>
    <property type="molecule type" value="Genomic_DNA"/>
</dbReference>